<dbReference type="SUPFAM" id="SSF53850">
    <property type="entry name" value="Periplasmic binding protein-like II"/>
    <property type="match status" value="1"/>
</dbReference>
<feature type="region of interest" description="Disordered" evidence="5">
    <location>
        <begin position="39"/>
        <end position="59"/>
    </location>
</feature>
<evidence type="ECO:0000313" key="6">
    <source>
        <dbReference type="EMBL" id="GIE46779.1"/>
    </source>
</evidence>
<evidence type="ECO:0000256" key="3">
    <source>
        <dbReference type="ARBA" id="ARBA00022448"/>
    </source>
</evidence>
<dbReference type="Proteomes" id="UP000647172">
    <property type="component" value="Unassembled WGS sequence"/>
</dbReference>
<dbReference type="PANTHER" id="PTHR43649:SF31">
    <property type="entry name" value="SN-GLYCEROL-3-PHOSPHATE-BINDING PERIPLASMIC PROTEIN UGPB"/>
    <property type="match status" value="1"/>
</dbReference>
<dbReference type="GO" id="GO:0030313">
    <property type="term" value="C:cell envelope"/>
    <property type="evidence" value="ECO:0007669"/>
    <property type="project" value="UniProtKB-SubCell"/>
</dbReference>
<dbReference type="PROSITE" id="PS51318">
    <property type="entry name" value="TAT"/>
    <property type="match status" value="1"/>
</dbReference>
<dbReference type="InterPro" id="IPR006311">
    <property type="entry name" value="TAT_signal"/>
</dbReference>
<dbReference type="PANTHER" id="PTHR43649">
    <property type="entry name" value="ARABINOSE-BINDING PROTEIN-RELATED"/>
    <property type="match status" value="1"/>
</dbReference>
<comment type="caution">
    <text evidence="6">The sequence shown here is derived from an EMBL/GenBank/DDBJ whole genome shotgun (WGS) entry which is preliminary data.</text>
</comment>
<dbReference type="PROSITE" id="PS51257">
    <property type="entry name" value="PROKAR_LIPOPROTEIN"/>
    <property type="match status" value="1"/>
</dbReference>
<evidence type="ECO:0000256" key="5">
    <source>
        <dbReference type="SAM" id="MobiDB-lite"/>
    </source>
</evidence>
<name>A0A919JHB3_9ACTN</name>
<reference evidence="6" key="1">
    <citation type="submission" date="2021-01" db="EMBL/GenBank/DDBJ databases">
        <title>Whole genome shotgun sequence of Actinoplanes nipponensis NBRC 14063.</title>
        <authorList>
            <person name="Komaki H."/>
            <person name="Tamura T."/>
        </authorList>
    </citation>
    <scope>NUCLEOTIDE SEQUENCE</scope>
    <source>
        <strain evidence="6">NBRC 14063</strain>
    </source>
</reference>
<evidence type="ECO:0000256" key="2">
    <source>
        <dbReference type="ARBA" id="ARBA00008520"/>
    </source>
</evidence>
<accession>A0A919JHB3</accession>
<dbReference type="EMBL" id="BOMQ01000008">
    <property type="protein sequence ID" value="GIE46779.1"/>
    <property type="molecule type" value="Genomic_DNA"/>
</dbReference>
<dbReference type="Pfam" id="PF01547">
    <property type="entry name" value="SBP_bac_1"/>
    <property type="match status" value="1"/>
</dbReference>
<evidence type="ECO:0000313" key="7">
    <source>
        <dbReference type="Proteomes" id="UP000647172"/>
    </source>
</evidence>
<evidence type="ECO:0000256" key="1">
    <source>
        <dbReference type="ARBA" id="ARBA00004196"/>
    </source>
</evidence>
<dbReference type="InterPro" id="IPR022386">
    <property type="entry name" value="Chitin_NgcE"/>
</dbReference>
<dbReference type="InterPro" id="IPR006059">
    <property type="entry name" value="SBP"/>
</dbReference>
<dbReference type="NCBIfam" id="TIGR03851">
    <property type="entry name" value="chitin_NgcE"/>
    <property type="match status" value="1"/>
</dbReference>
<organism evidence="6 7">
    <name type="scientific">Actinoplanes nipponensis</name>
    <dbReference type="NCBI Taxonomy" id="135950"/>
    <lineage>
        <taxon>Bacteria</taxon>
        <taxon>Bacillati</taxon>
        <taxon>Actinomycetota</taxon>
        <taxon>Actinomycetes</taxon>
        <taxon>Micromonosporales</taxon>
        <taxon>Micromonosporaceae</taxon>
        <taxon>Actinoplanes</taxon>
    </lineage>
</organism>
<dbReference type="RefSeq" id="WP_203763393.1">
    <property type="nucleotide sequence ID" value="NZ_BAAAYJ010000102.1"/>
</dbReference>
<protein>
    <submittedName>
        <fullName evidence="6">Carbohydrate ABC transporter, N-acetylglucosamine/diacetylchitobiose-binding protein</fullName>
    </submittedName>
</protein>
<evidence type="ECO:0000256" key="4">
    <source>
        <dbReference type="ARBA" id="ARBA00022729"/>
    </source>
</evidence>
<comment type="subcellular location">
    <subcellularLocation>
        <location evidence="1">Cell envelope</location>
    </subcellularLocation>
</comment>
<dbReference type="AlphaFoldDB" id="A0A919JHB3"/>
<keyword evidence="4" id="KW-0732">Signal</keyword>
<gene>
    <name evidence="6" type="ORF">Ani05nite_03130</name>
</gene>
<comment type="similarity">
    <text evidence="2">Belongs to the bacterial solute-binding protein 1 family.</text>
</comment>
<dbReference type="InterPro" id="IPR050490">
    <property type="entry name" value="Bact_solute-bd_prot1"/>
</dbReference>
<proteinExistence type="inferred from homology"/>
<sequence>MTDILKPEVDRRTLLRRAAAVGLLATPAVTMLSACVGGGSDDKDDSADKPAGTVSATNPLGIKEDEPLEIIIFNGGLGTKYATDVDIPSYNKLFPKSKVTFNQAEEISTVVQPRFTAGNPPDMINNSGSKLMDQGALVQAGQVQDLTELFAAPSVDIAGKTVKDTLIPGTIEQGTFNGKPYVLNYAFTVFGLWYSGKLFKDNGWTAPTTWADFTALLDKMKAKGITPFGYAGANAPYYMYTLLLTSAAKIGGADILKNIDNLEDGAWTNDAVKQAATAWAEIGAKYSNKAFLGLKHTEVQLQQDQYKVGLYPSGSWLENEQAKDTPEGFDYQLMPVPSVTSADKLPVTALYAAAGEQYFVASKGKNPRGGMEFLRHMLSKAGAVGFTQLTKTLTVVAGATDGMEISAGLTSGNKALGAAGADTFSFRFDTWYKKLDDELRAATNELMYQGGTADKFVTRMQKAADAVKKDSSIQKFSR</sequence>
<keyword evidence="3" id="KW-0813">Transport</keyword>
<dbReference type="Gene3D" id="3.40.190.10">
    <property type="entry name" value="Periplasmic binding protein-like II"/>
    <property type="match status" value="2"/>
</dbReference>
<keyword evidence="7" id="KW-1185">Reference proteome</keyword>